<evidence type="ECO:0000313" key="4">
    <source>
        <dbReference type="EMBL" id="PTG11659.1"/>
    </source>
</evidence>
<gene>
    <name evidence="5" type="ORF">BU638_09245</name>
    <name evidence="4" type="ORF">BU653_10435</name>
    <name evidence="6" type="ORF">BU676_06205</name>
    <name evidence="3" type="ORF">RCF65_09925</name>
</gene>
<evidence type="ECO:0000313" key="3">
    <source>
        <dbReference type="EMBL" id="MDQ7176308.1"/>
    </source>
</evidence>
<dbReference type="RefSeq" id="WP_037575989.1">
    <property type="nucleotide sequence ID" value="NZ_BMDK01000002.1"/>
</dbReference>
<dbReference type="EMBL" id="PZBZ01000072">
    <property type="protein sequence ID" value="PTG11659.1"/>
    <property type="molecule type" value="Genomic_DNA"/>
</dbReference>
<keyword evidence="1" id="KW-0812">Transmembrane</keyword>
<dbReference type="EMBL" id="JAVGJF010000087">
    <property type="protein sequence ID" value="MDQ7176308.1"/>
    <property type="molecule type" value="Genomic_DNA"/>
</dbReference>
<evidence type="ECO:0000259" key="2">
    <source>
        <dbReference type="Pfam" id="PF07853"/>
    </source>
</evidence>
<evidence type="ECO:0000256" key="1">
    <source>
        <dbReference type="SAM" id="Phobius"/>
    </source>
</evidence>
<dbReference type="Proteomes" id="UP001240157">
    <property type="component" value="Unassembled WGS sequence"/>
</dbReference>
<feature type="transmembrane region" description="Helical" evidence="1">
    <location>
        <begin position="7"/>
        <end position="28"/>
    </location>
</feature>
<dbReference type="AlphaFoldDB" id="A0AAE5SYP3"/>
<keyword evidence="7" id="KW-1185">Reference proteome</keyword>
<comment type="caution">
    <text evidence="4">The sequence shown here is derived from an EMBL/GenBank/DDBJ whole genome shotgun (WGS) entry which is preliminary data.</text>
</comment>
<organism evidence="4 9">
    <name type="scientific">Staphylococcus chromogenes</name>
    <name type="common">Staphylococcus hyicus subsp. chromogenes</name>
    <dbReference type="NCBI Taxonomy" id="46126"/>
    <lineage>
        <taxon>Bacteria</taxon>
        <taxon>Bacillati</taxon>
        <taxon>Bacillota</taxon>
        <taxon>Bacilli</taxon>
        <taxon>Bacillales</taxon>
        <taxon>Staphylococcaceae</taxon>
        <taxon>Staphylococcus</taxon>
    </lineage>
</organism>
<reference evidence="4" key="2">
    <citation type="submission" date="2018-03" db="EMBL/GenBank/DDBJ databases">
        <authorList>
            <person name="Naushad S."/>
        </authorList>
    </citation>
    <scope>NUCLEOTIDE SEQUENCE</scope>
    <source>
        <strain evidence="5">SNUC 105</strain>
        <strain evidence="6">SNUC 1363</strain>
        <strain evidence="4">SNUC 505</strain>
    </source>
</reference>
<dbReference type="EMBL" id="PZCM01000013">
    <property type="protein sequence ID" value="PTG26186.1"/>
    <property type="molecule type" value="Genomic_DNA"/>
</dbReference>
<protein>
    <submittedName>
        <fullName evidence="4">DUF1648 domain-containing protein</fullName>
    </submittedName>
</protein>
<name>A0AAE5SYP3_STACR</name>
<sequence>MSRQHKYLRVIYMLILVLWLGALIYLGISYTHLPYTVATHFTLFGEADAFGPKKQLWFLPIFFLILWSVMVGMIEAMPKVERIMKGNMKSSRKVQWLFAVLFFLFNLCVWAMYLYQLHSLLHHH</sequence>
<dbReference type="Pfam" id="PF07853">
    <property type="entry name" value="DUF1648"/>
    <property type="match status" value="1"/>
</dbReference>
<keyword evidence="1" id="KW-1133">Transmembrane helix</keyword>
<feature type="transmembrane region" description="Helical" evidence="1">
    <location>
        <begin position="56"/>
        <end position="76"/>
    </location>
</feature>
<evidence type="ECO:0000313" key="8">
    <source>
        <dbReference type="Proteomes" id="UP000242144"/>
    </source>
</evidence>
<keyword evidence="1" id="KW-0472">Membrane</keyword>
<reference evidence="7 8" key="1">
    <citation type="journal article" date="2016" name="Front. Microbiol.">
        <title>Comprehensive Phylogenetic Analysis of Bovine Non-aureus Staphylococci Species Based on Whole-Genome Sequencing.</title>
        <authorList>
            <person name="Naushad S."/>
            <person name="Barkema H.W."/>
            <person name="Luby C."/>
            <person name="Condas L.A."/>
            <person name="Nobrega D.B."/>
            <person name="Carson D.A."/>
            <person name="De Buck J."/>
        </authorList>
    </citation>
    <scope>NUCLEOTIDE SEQUENCE [LARGE SCALE GENOMIC DNA]</scope>
    <source>
        <strain evidence="5 8">SNUC 105</strain>
        <strain evidence="6 7">SNUC 1363</strain>
        <strain evidence="4 9">SNUC 505</strain>
    </source>
</reference>
<evidence type="ECO:0000313" key="10">
    <source>
        <dbReference type="Proteomes" id="UP001240157"/>
    </source>
</evidence>
<evidence type="ECO:0000313" key="7">
    <source>
        <dbReference type="Proteomes" id="UP000242008"/>
    </source>
</evidence>
<proteinExistence type="predicted"/>
<dbReference type="InterPro" id="IPR012867">
    <property type="entry name" value="DUF1648"/>
</dbReference>
<evidence type="ECO:0000313" key="5">
    <source>
        <dbReference type="EMBL" id="PTG26186.1"/>
    </source>
</evidence>
<evidence type="ECO:0000313" key="6">
    <source>
        <dbReference type="EMBL" id="PTG69787.1"/>
    </source>
</evidence>
<evidence type="ECO:0000313" key="9">
    <source>
        <dbReference type="Proteomes" id="UP000242704"/>
    </source>
</evidence>
<feature type="transmembrane region" description="Helical" evidence="1">
    <location>
        <begin position="96"/>
        <end position="115"/>
    </location>
</feature>
<dbReference type="Proteomes" id="UP000242704">
    <property type="component" value="Unassembled WGS sequence"/>
</dbReference>
<dbReference type="EMBL" id="PZAO01000011">
    <property type="protein sequence ID" value="PTG69787.1"/>
    <property type="molecule type" value="Genomic_DNA"/>
</dbReference>
<feature type="domain" description="DUF1648" evidence="2">
    <location>
        <begin position="18"/>
        <end position="63"/>
    </location>
</feature>
<accession>A0AAE5SYP3</accession>
<dbReference type="Proteomes" id="UP000242144">
    <property type="component" value="Unassembled WGS sequence"/>
</dbReference>
<reference evidence="3 10" key="3">
    <citation type="submission" date="2023-08" db="EMBL/GenBank/DDBJ databases">
        <title>Whole genome sequencing of Staphylococcus chromogenes NNSch 2386.</title>
        <authorList>
            <person name="Kropotov V.S."/>
            <person name="Boriskina E.V."/>
            <person name="Gordinskaya N.A."/>
            <person name="Shkurkina I.S."/>
            <person name="Kryazhev D.V."/>
            <person name="Alekseeva A.E."/>
            <person name="Makhova M.A."/>
        </authorList>
    </citation>
    <scope>NUCLEOTIDE SEQUENCE [LARGE SCALE GENOMIC DNA]</scope>
    <source>
        <strain evidence="3 10">NNSch 2386</strain>
    </source>
</reference>
<dbReference type="Proteomes" id="UP000242008">
    <property type="component" value="Unassembled WGS sequence"/>
</dbReference>